<accession>A0A1H6J3K6</accession>
<dbReference type="InterPro" id="IPR000014">
    <property type="entry name" value="PAS"/>
</dbReference>
<dbReference type="GO" id="GO:0071111">
    <property type="term" value="F:cyclic-guanylate-specific phosphodiesterase activity"/>
    <property type="evidence" value="ECO:0007669"/>
    <property type="project" value="UniProtKB-EC"/>
</dbReference>
<dbReference type="GO" id="GO:0071732">
    <property type="term" value="P:cellular response to nitric oxide"/>
    <property type="evidence" value="ECO:0007669"/>
    <property type="project" value="UniProtKB-ARBA"/>
</dbReference>
<dbReference type="InterPro" id="IPR000700">
    <property type="entry name" value="PAS-assoc_C"/>
</dbReference>
<reference evidence="7" key="1">
    <citation type="submission" date="2016-10" db="EMBL/GenBank/DDBJ databases">
        <authorList>
            <person name="Varghese N."/>
            <person name="Submissions S."/>
        </authorList>
    </citation>
    <scope>NUCLEOTIDE SEQUENCE [LARGE SCALE GENOMIC DNA]</scope>
    <source>
        <strain evidence="7">DSM 13234</strain>
    </source>
</reference>
<dbReference type="SMART" id="SM00086">
    <property type="entry name" value="PAC"/>
    <property type="match status" value="2"/>
</dbReference>
<organism evidence="6 7">
    <name type="scientific">Magnetospirillum fulvum</name>
    <name type="common">Rhodospirillum fulvum</name>
    <dbReference type="NCBI Taxonomy" id="1082"/>
    <lineage>
        <taxon>Bacteria</taxon>
        <taxon>Pseudomonadati</taxon>
        <taxon>Pseudomonadota</taxon>
        <taxon>Alphaproteobacteria</taxon>
        <taxon>Rhodospirillales</taxon>
        <taxon>Rhodospirillaceae</taxon>
        <taxon>Magnetospirillum</taxon>
    </lineage>
</organism>
<evidence type="ECO:0000259" key="2">
    <source>
        <dbReference type="PROSITE" id="PS50112"/>
    </source>
</evidence>
<dbReference type="Gene3D" id="3.20.20.450">
    <property type="entry name" value="EAL domain"/>
    <property type="match status" value="1"/>
</dbReference>
<dbReference type="Pfam" id="PF08448">
    <property type="entry name" value="PAS_4"/>
    <property type="match status" value="1"/>
</dbReference>
<dbReference type="PANTHER" id="PTHR44757">
    <property type="entry name" value="DIGUANYLATE CYCLASE DGCP"/>
    <property type="match status" value="1"/>
</dbReference>
<protein>
    <submittedName>
        <fullName evidence="6">Diguanylate cyclase/phosphodiesterase with PAS/PAC sensor(S)</fullName>
    </submittedName>
</protein>
<dbReference type="PROSITE" id="PS50883">
    <property type="entry name" value="EAL"/>
    <property type="match status" value="1"/>
</dbReference>
<dbReference type="Gene3D" id="3.30.70.270">
    <property type="match status" value="1"/>
</dbReference>
<evidence type="ECO:0000313" key="7">
    <source>
        <dbReference type="Proteomes" id="UP000182983"/>
    </source>
</evidence>
<keyword evidence="7" id="KW-1185">Reference proteome</keyword>
<dbReference type="InterPro" id="IPR052155">
    <property type="entry name" value="Biofilm_reg_signaling"/>
</dbReference>
<dbReference type="AlphaFoldDB" id="A0A1H6J3K6"/>
<dbReference type="OrthoDB" id="7251575at2"/>
<dbReference type="SMART" id="SM00052">
    <property type="entry name" value="EAL"/>
    <property type="match status" value="1"/>
</dbReference>
<dbReference type="FunFam" id="3.30.70.270:FF:000001">
    <property type="entry name" value="Diguanylate cyclase domain protein"/>
    <property type="match status" value="1"/>
</dbReference>
<dbReference type="PANTHER" id="PTHR44757:SF2">
    <property type="entry name" value="BIOFILM ARCHITECTURE MAINTENANCE PROTEIN MBAA"/>
    <property type="match status" value="1"/>
</dbReference>
<dbReference type="FunFam" id="3.20.20.450:FF:000001">
    <property type="entry name" value="Cyclic di-GMP phosphodiesterase yahA"/>
    <property type="match status" value="1"/>
</dbReference>
<dbReference type="SUPFAM" id="SSF141868">
    <property type="entry name" value="EAL domain-like"/>
    <property type="match status" value="1"/>
</dbReference>
<gene>
    <name evidence="6" type="ORF">SAMN04244559_02984</name>
</gene>
<proteinExistence type="predicted"/>
<dbReference type="InterPro" id="IPR035919">
    <property type="entry name" value="EAL_sf"/>
</dbReference>
<evidence type="ECO:0000313" key="6">
    <source>
        <dbReference type="EMBL" id="SEH56666.1"/>
    </source>
</evidence>
<dbReference type="CDD" id="cd01948">
    <property type="entry name" value="EAL"/>
    <property type="match status" value="1"/>
</dbReference>
<dbReference type="RefSeq" id="WP_074769970.1">
    <property type="nucleotide sequence ID" value="NZ_FNWO01000014.1"/>
</dbReference>
<feature type="domain" description="PAS" evidence="2">
    <location>
        <begin position="153"/>
        <end position="206"/>
    </location>
</feature>
<dbReference type="CDD" id="cd00130">
    <property type="entry name" value="PAS"/>
    <property type="match status" value="2"/>
</dbReference>
<dbReference type="PROSITE" id="PS50112">
    <property type="entry name" value="PAS"/>
    <property type="match status" value="1"/>
</dbReference>
<sequence>MSVSPLLQILTDAGEIGLVLLAPDRSVLLWNAWMVRASGVSARTAIGSDLADLFPTVATSRIGPAVDQALNEGLSALLSSSLNKTLFPLTRQSGDPDRPEPMHQIVVIRPIDDDGHRCCLIQVFDITPMAARETVLRRQARTMEALADNYRLSELHNRAIVNNTADAIITFGEDGGIGTYNPAAEQIFGYTPPEIVGRNVTTLIPELAGADGTILTAPYLDRRTEVTGVLKGGARLFLELSLSSMQLGGQDLFIAIGHDITARKVSEEELRQQKEWLTTLINALPDLVCFKDGTGRWLVANRVCLEMVGLRGQDYVGRTARELSRLASDHHDFLLTTRETDDKAWREGRTVTFELTMASPGGPRIFDMSKVPLFTADGDRRGLVVVGRDITERKLSAARIQHLAHHDSLTELPNRALFQERLRQALANARRTGSRLALLFLDLDKFKDVNDTLGHHVGDLLLTAVARRLTRCLRETDTVARLGGDEFAVILTNLSDAEGASHVADTIIASLSEPFGLEDHEVLTSTSIGITLYPDDAESADQLLKNADLAMFHSKAQGRNAYHFYVAEMDAEVQARKAIERDMRLALGTDQLDLHYQPLLDLKTGRIVGCEALLRWNHPTLGWVPPAHFIPVIERTDLIAPLGRWILHRACLQGRAWLRQGLGPMQVAVNLSPVQFKHSQSLLAMIDDILDQTGFAPDCLQLEITEGIAMQNVETTIQVLQSLRNRGILVSIDDFGTGYSSLNYLKRFPVDKLKIDRSFVVDIGLHPDNAAVVKAIVDLGHSLGTRVNVEGVESRNQLDFLLTQGVDEAQGFYFSRAVPAEDFAELVRQQRDWLA</sequence>
<dbReference type="InterPro" id="IPR001610">
    <property type="entry name" value="PAC"/>
</dbReference>
<dbReference type="EMBL" id="FNWO01000014">
    <property type="protein sequence ID" value="SEH56666.1"/>
    <property type="molecule type" value="Genomic_DNA"/>
</dbReference>
<name>A0A1H6J3K6_MAGFU</name>
<dbReference type="SUPFAM" id="SSF55073">
    <property type="entry name" value="Nucleotide cyclase"/>
    <property type="match status" value="1"/>
</dbReference>
<feature type="domain" description="PAC" evidence="3">
    <location>
        <begin position="349"/>
        <end position="402"/>
    </location>
</feature>
<dbReference type="NCBIfam" id="TIGR00254">
    <property type="entry name" value="GGDEF"/>
    <property type="match status" value="1"/>
</dbReference>
<dbReference type="InterPro" id="IPR043128">
    <property type="entry name" value="Rev_trsase/Diguanyl_cyclase"/>
</dbReference>
<evidence type="ECO:0000259" key="4">
    <source>
        <dbReference type="PROSITE" id="PS50883"/>
    </source>
</evidence>
<dbReference type="Pfam" id="PF00563">
    <property type="entry name" value="EAL"/>
    <property type="match status" value="1"/>
</dbReference>
<dbReference type="SUPFAM" id="SSF55785">
    <property type="entry name" value="PYP-like sensor domain (PAS domain)"/>
    <property type="match status" value="3"/>
</dbReference>
<dbReference type="InterPro" id="IPR001633">
    <property type="entry name" value="EAL_dom"/>
</dbReference>
<dbReference type="SMART" id="SM00267">
    <property type="entry name" value="GGDEF"/>
    <property type="match status" value="1"/>
</dbReference>
<dbReference type="Pfam" id="PF00990">
    <property type="entry name" value="GGDEF"/>
    <property type="match status" value="1"/>
</dbReference>
<dbReference type="InterPro" id="IPR035965">
    <property type="entry name" value="PAS-like_dom_sf"/>
</dbReference>
<dbReference type="Gene3D" id="3.30.450.20">
    <property type="entry name" value="PAS domain"/>
    <property type="match status" value="3"/>
</dbReference>
<dbReference type="InterPro" id="IPR029787">
    <property type="entry name" value="Nucleotide_cyclase"/>
</dbReference>
<dbReference type="Proteomes" id="UP000182983">
    <property type="component" value="Unassembled WGS sequence"/>
</dbReference>
<dbReference type="CDD" id="cd01949">
    <property type="entry name" value="GGDEF"/>
    <property type="match status" value="1"/>
</dbReference>
<comment type="catalytic activity">
    <reaction evidence="1">
        <text>3',3'-c-di-GMP + H2O = 5'-phosphoguanylyl(3'-&gt;5')guanosine + H(+)</text>
        <dbReference type="Rhea" id="RHEA:24902"/>
        <dbReference type="ChEBI" id="CHEBI:15377"/>
        <dbReference type="ChEBI" id="CHEBI:15378"/>
        <dbReference type="ChEBI" id="CHEBI:58754"/>
        <dbReference type="ChEBI" id="CHEBI:58805"/>
        <dbReference type="EC" id="3.1.4.52"/>
    </reaction>
    <physiologicalReaction direction="left-to-right" evidence="1">
        <dbReference type="Rhea" id="RHEA:24903"/>
    </physiologicalReaction>
</comment>
<dbReference type="PROSITE" id="PS50887">
    <property type="entry name" value="GGDEF"/>
    <property type="match status" value="1"/>
</dbReference>
<evidence type="ECO:0000259" key="5">
    <source>
        <dbReference type="PROSITE" id="PS50887"/>
    </source>
</evidence>
<dbReference type="SMART" id="SM00091">
    <property type="entry name" value="PAS"/>
    <property type="match status" value="3"/>
</dbReference>
<evidence type="ECO:0000259" key="3">
    <source>
        <dbReference type="PROSITE" id="PS50113"/>
    </source>
</evidence>
<dbReference type="InterPro" id="IPR000160">
    <property type="entry name" value="GGDEF_dom"/>
</dbReference>
<dbReference type="Pfam" id="PF13426">
    <property type="entry name" value="PAS_9"/>
    <property type="match status" value="1"/>
</dbReference>
<feature type="domain" description="GGDEF" evidence="5">
    <location>
        <begin position="434"/>
        <end position="567"/>
    </location>
</feature>
<dbReference type="PROSITE" id="PS50113">
    <property type="entry name" value="PAC"/>
    <property type="match status" value="1"/>
</dbReference>
<evidence type="ECO:0000256" key="1">
    <source>
        <dbReference type="ARBA" id="ARBA00051114"/>
    </source>
</evidence>
<dbReference type="InterPro" id="IPR013656">
    <property type="entry name" value="PAS_4"/>
</dbReference>
<dbReference type="NCBIfam" id="TIGR00229">
    <property type="entry name" value="sensory_box"/>
    <property type="match status" value="2"/>
</dbReference>
<feature type="domain" description="EAL" evidence="4">
    <location>
        <begin position="576"/>
        <end position="831"/>
    </location>
</feature>